<evidence type="ECO:0000259" key="3">
    <source>
        <dbReference type="PROSITE" id="PS50097"/>
    </source>
</evidence>
<dbReference type="SMART" id="SM00875">
    <property type="entry name" value="BACK"/>
    <property type="match status" value="1"/>
</dbReference>
<dbReference type="AlphaFoldDB" id="A0A0L8HFX8"/>
<dbReference type="Pfam" id="PF24681">
    <property type="entry name" value="Kelch_KLHDC2_KLHL20_DRC7"/>
    <property type="match status" value="1"/>
</dbReference>
<accession>A0A0L8HFX8</accession>
<dbReference type="SMART" id="SM00612">
    <property type="entry name" value="Kelch"/>
    <property type="match status" value="6"/>
</dbReference>
<sequence length="595" mass="68159">MEYPQEEDLADLGGELFIKEVPKETSNSLVVLRKAGELCDAVIQVGDEKIPVHRVILAAACPYFRALFTNSKFESDRHTVNITDISAPIMGKIIDYMYTNACNIDDENVSDILIASDYLNMTHLQDLCCDYLSSKISIFTCINIENFAKKYFCEKLRQNAHKFILHNFTKVYTGSEDFQLLDDTSLHEILSSEKLNIKSEEIAFEAIIKWIDYDPLNRKCHIAKLLRNVRLALLTTNYFVEKVKVHPYVHENKDCKSLVIEALKILYDLDINENNLVNDNISIARPRLPYEIIFVFGGWSGRYATNLMETYDSRANRWMKCKGVKSDFRAYHGSCVLDRYVYIIGGFDGMEYFNSVRCLDTTSQEWKEVGPMHNRRCYVSAAVLNNEIYAIGGYNGVVRQKTAERYNKENNQWTYITSMNSARSDAAATVLRARIYICGGFDGIEIFSSAEYYCPITDQWTMITPMRNLRSGVSVVAHQDFVYALGGFNGVTRINSVERYSPSSNSWQTIQEMDTPRSNFAAVLLEDTIFVIGGFDDLTTIACVERYDDTVDQWFKVSDMNLHRSALSACVVKGLQDVSKYIYERAQNDSAWKWF</sequence>
<feature type="domain" description="BTB" evidence="3">
    <location>
        <begin position="39"/>
        <end position="106"/>
    </location>
</feature>
<dbReference type="Gene3D" id="2.120.10.80">
    <property type="entry name" value="Kelch-type beta propeller"/>
    <property type="match status" value="2"/>
</dbReference>
<reference evidence="4" key="1">
    <citation type="submission" date="2015-07" db="EMBL/GenBank/DDBJ databases">
        <title>MeaNS - Measles Nucleotide Surveillance Program.</title>
        <authorList>
            <person name="Tran T."/>
            <person name="Druce J."/>
        </authorList>
    </citation>
    <scope>NUCLEOTIDE SEQUENCE</scope>
    <source>
        <strain evidence="4">UCB-OBI-ISO-001</strain>
        <tissue evidence="4">Gonad</tissue>
    </source>
</reference>
<dbReference type="SUPFAM" id="SSF54695">
    <property type="entry name" value="POZ domain"/>
    <property type="match status" value="1"/>
</dbReference>
<dbReference type="OMA" id="GLCTLNN"/>
<dbReference type="Pfam" id="PF00651">
    <property type="entry name" value="BTB"/>
    <property type="match status" value="1"/>
</dbReference>
<protein>
    <recommendedName>
        <fullName evidence="3">BTB domain-containing protein</fullName>
    </recommendedName>
</protein>
<dbReference type="SMART" id="SM00225">
    <property type="entry name" value="BTB"/>
    <property type="match status" value="1"/>
</dbReference>
<dbReference type="InterPro" id="IPR015915">
    <property type="entry name" value="Kelch-typ_b-propeller"/>
</dbReference>
<proteinExistence type="predicted"/>
<keyword evidence="2" id="KW-0677">Repeat</keyword>
<dbReference type="PRINTS" id="PR00501">
    <property type="entry name" value="KELCHREPEAT"/>
</dbReference>
<dbReference type="STRING" id="37653.A0A0L8HFX8"/>
<dbReference type="PROSITE" id="PS50097">
    <property type="entry name" value="BTB"/>
    <property type="match status" value="1"/>
</dbReference>
<evidence type="ECO:0000313" key="4">
    <source>
        <dbReference type="EMBL" id="KOF88049.1"/>
    </source>
</evidence>
<dbReference type="PIRSF" id="PIRSF037037">
    <property type="entry name" value="Kelch-like_protein_gigaxonin"/>
    <property type="match status" value="1"/>
</dbReference>
<keyword evidence="1" id="KW-0880">Kelch repeat</keyword>
<dbReference type="InterPro" id="IPR000210">
    <property type="entry name" value="BTB/POZ_dom"/>
</dbReference>
<dbReference type="OrthoDB" id="191037at2759"/>
<dbReference type="InterPro" id="IPR011043">
    <property type="entry name" value="Gal_Oxase/kelch_b-propeller"/>
</dbReference>
<dbReference type="PANTHER" id="PTHR24412">
    <property type="entry name" value="KELCH PROTEIN"/>
    <property type="match status" value="1"/>
</dbReference>
<dbReference type="InterPro" id="IPR011333">
    <property type="entry name" value="SKP1/BTB/POZ_sf"/>
</dbReference>
<dbReference type="FunFam" id="1.25.40.420:FF:000001">
    <property type="entry name" value="Kelch-like family member 12"/>
    <property type="match status" value="1"/>
</dbReference>
<evidence type="ECO:0000256" key="2">
    <source>
        <dbReference type="ARBA" id="ARBA00022737"/>
    </source>
</evidence>
<dbReference type="InterPro" id="IPR006652">
    <property type="entry name" value="Kelch_1"/>
</dbReference>
<dbReference type="Pfam" id="PF01344">
    <property type="entry name" value="Kelch_1"/>
    <property type="match status" value="1"/>
</dbReference>
<evidence type="ECO:0000256" key="1">
    <source>
        <dbReference type="ARBA" id="ARBA00022441"/>
    </source>
</evidence>
<dbReference type="InterPro" id="IPR011705">
    <property type="entry name" value="BACK"/>
</dbReference>
<dbReference type="EMBL" id="KQ418269">
    <property type="protein sequence ID" value="KOF88049.1"/>
    <property type="molecule type" value="Genomic_DNA"/>
</dbReference>
<gene>
    <name evidence="4" type="ORF">OCBIM_22015618mg</name>
</gene>
<organism evidence="4">
    <name type="scientific">Octopus bimaculoides</name>
    <name type="common">California two-spotted octopus</name>
    <dbReference type="NCBI Taxonomy" id="37653"/>
    <lineage>
        <taxon>Eukaryota</taxon>
        <taxon>Metazoa</taxon>
        <taxon>Spiralia</taxon>
        <taxon>Lophotrochozoa</taxon>
        <taxon>Mollusca</taxon>
        <taxon>Cephalopoda</taxon>
        <taxon>Coleoidea</taxon>
        <taxon>Octopodiformes</taxon>
        <taxon>Octopoda</taxon>
        <taxon>Incirrata</taxon>
        <taxon>Octopodidae</taxon>
        <taxon>Octopus</taxon>
    </lineage>
</organism>
<dbReference type="Gene3D" id="3.30.710.10">
    <property type="entry name" value="Potassium Channel Kv1.1, Chain A"/>
    <property type="match status" value="1"/>
</dbReference>
<dbReference type="Gene3D" id="1.25.40.420">
    <property type="match status" value="1"/>
</dbReference>
<dbReference type="Pfam" id="PF07707">
    <property type="entry name" value="BACK"/>
    <property type="match status" value="1"/>
</dbReference>
<dbReference type="PANTHER" id="PTHR24412:SF172">
    <property type="entry name" value="KELCH-LIKE PROTEIN 10"/>
    <property type="match status" value="1"/>
</dbReference>
<dbReference type="InterPro" id="IPR017096">
    <property type="entry name" value="BTB-kelch_protein"/>
</dbReference>
<name>A0A0L8HFX8_OCTBM</name>
<dbReference type="SUPFAM" id="SSF50965">
    <property type="entry name" value="Galactose oxidase, central domain"/>
    <property type="match status" value="2"/>
</dbReference>